<keyword evidence="3" id="KW-0731">Sigma factor</keyword>
<evidence type="ECO:0000256" key="1">
    <source>
        <dbReference type="ARBA" id="ARBA00010641"/>
    </source>
</evidence>
<dbReference type="GO" id="GO:0003677">
    <property type="term" value="F:DNA binding"/>
    <property type="evidence" value="ECO:0007669"/>
    <property type="project" value="InterPro"/>
</dbReference>
<feature type="domain" description="RNA polymerase sigma factor 70 region 4 type 2" evidence="6">
    <location>
        <begin position="107"/>
        <end position="149"/>
    </location>
</feature>
<name>A0A1H4CVP9_9SPHI</name>
<dbReference type="InterPro" id="IPR014327">
    <property type="entry name" value="RNA_pol_sigma70_bacteroid"/>
</dbReference>
<evidence type="ECO:0000256" key="4">
    <source>
        <dbReference type="ARBA" id="ARBA00023163"/>
    </source>
</evidence>
<keyword evidence="8" id="KW-1185">Reference proteome</keyword>
<dbReference type="SUPFAM" id="SSF88659">
    <property type="entry name" value="Sigma3 and sigma4 domains of RNA polymerase sigma factors"/>
    <property type="match status" value="1"/>
</dbReference>
<dbReference type="InterPro" id="IPR013325">
    <property type="entry name" value="RNA_pol_sigma_r2"/>
</dbReference>
<keyword evidence="4" id="KW-0804">Transcription</keyword>
<dbReference type="Pfam" id="PF04542">
    <property type="entry name" value="Sigma70_r2"/>
    <property type="match status" value="1"/>
</dbReference>
<dbReference type="InterPro" id="IPR013249">
    <property type="entry name" value="RNA_pol_sigma70_r4_t2"/>
</dbReference>
<dbReference type="InterPro" id="IPR039425">
    <property type="entry name" value="RNA_pol_sigma-70-like"/>
</dbReference>
<dbReference type="InterPro" id="IPR014284">
    <property type="entry name" value="RNA_pol_sigma-70_dom"/>
</dbReference>
<dbReference type="GO" id="GO:0016987">
    <property type="term" value="F:sigma factor activity"/>
    <property type="evidence" value="ECO:0007669"/>
    <property type="project" value="UniProtKB-KW"/>
</dbReference>
<dbReference type="InterPro" id="IPR013324">
    <property type="entry name" value="RNA_pol_sigma_r3/r4-like"/>
</dbReference>
<dbReference type="Gene3D" id="1.10.1740.10">
    <property type="match status" value="1"/>
</dbReference>
<feature type="domain" description="RNA polymerase sigma-70 region 2" evidence="5">
    <location>
        <begin position="8"/>
        <end position="72"/>
    </location>
</feature>
<dbReference type="NCBIfam" id="TIGR02937">
    <property type="entry name" value="sigma70-ECF"/>
    <property type="match status" value="1"/>
</dbReference>
<evidence type="ECO:0000259" key="6">
    <source>
        <dbReference type="Pfam" id="PF08281"/>
    </source>
</evidence>
<dbReference type="InterPro" id="IPR036388">
    <property type="entry name" value="WH-like_DNA-bd_sf"/>
</dbReference>
<protein>
    <submittedName>
        <fullName evidence="7">RNA polymerase sigma-70 factor, ECF subfamily</fullName>
    </submittedName>
</protein>
<dbReference type="EMBL" id="FNRA01000004">
    <property type="protein sequence ID" value="SEA64438.1"/>
    <property type="molecule type" value="Genomic_DNA"/>
</dbReference>
<dbReference type="PANTHER" id="PTHR43133:SF46">
    <property type="entry name" value="RNA POLYMERASE SIGMA-70 FACTOR ECF SUBFAMILY"/>
    <property type="match status" value="1"/>
</dbReference>
<evidence type="ECO:0000313" key="7">
    <source>
        <dbReference type="EMBL" id="SEA64438.1"/>
    </source>
</evidence>
<evidence type="ECO:0000259" key="5">
    <source>
        <dbReference type="Pfam" id="PF04542"/>
    </source>
</evidence>
<dbReference type="Pfam" id="PF08281">
    <property type="entry name" value="Sigma70_r4_2"/>
    <property type="match status" value="1"/>
</dbReference>
<proteinExistence type="inferred from homology"/>
<dbReference type="AlphaFoldDB" id="A0A1H4CVP9"/>
<dbReference type="SUPFAM" id="SSF88946">
    <property type="entry name" value="Sigma2 domain of RNA polymerase sigma factors"/>
    <property type="match status" value="1"/>
</dbReference>
<evidence type="ECO:0000256" key="2">
    <source>
        <dbReference type="ARBA" id="ARBA00023015"/>
    </source>
</evidence>
<comment type="similarity">
    <text evidence="1">Belongs to the sigma-70 factor family. ECF subfamily.</text>
</comment>
<gene>
    <name evidence="7" type="ORF">SAMN05443550_104212</name>
</gene>
<dbReference type="RefSeq" id="WP_090556344.1">
    <property type="nucleotide sequence ID" value="NZ_FNRA01000004.1"/>
</dbReference>
<dbReference type="STRING" id="425514.SAMN05443550_104212"/>
<dbReference type="Gene3D" id="1.10.10.10">
    <property type="entry name" value="Winged helix-like DNA-binding domain superfamily/Winged helix DNA-binding domain"/>
    <property type="match status" value="1"/>
</dbReference>
<accession>A0A1H4CVP9</accession>
<dbReference type="Proteomes" id="UP000198850">
    <property type="component" value="Unassembled WGS sequence"/>
</dbReference>
<evidence type="ECO:0000256" key="3">
    <source>
        <dbReference type="ARBA" id="ARBA00023082"/>
    </source>
</evidence>
<dbReference type="OrthoDB" id="799938at2"/>
<organism evidence="7 8">
    <name type="scientific">Pedobacter hartonius</name>
    <dbReference type="NCBI Taxonomy" id="425514"/>
    <lineage>
        <taxon>Bacteria</taxon>
        <taxon>Pseudomonadati</taxon>
        <taxon>Bacteroidota</taxon>
        <taxon>Sphingobacteriia</taxon>
        <taxon>Sphingobacteriales</taxon>
        <taxon>Sphingobacteriaceae</taxon>
        <taxon>Pedobacter</taxon>
    </lineage>
</organism>
<dbReference type="InterPro" id="IPR007627">
    <property type="entry name" value="RNA_pol_sigma70_r2"/>
</dbReference>
<sequence length="178" mass="20555">MKDDFNEMFNTYKGRIYAYILAITKSEYVAEEITQEIFIKLWVAREQLHEIRNLDGYIFKIARNLSLNYLRKVAYNEKMSTELIRIASKDGDSAETKLNLFDYNKLINQAVDGLSPQRKLVFKLSKEEELSYDEIASQLKLSKNTVKNHHLTAVGIVRSFLIKNGVSSAIAIFFMLTA</sequence>
<evidence type="ECO:0000313" key="8">
    <source>
        <dbReference type="Proteomes" id="UP000198850"/>
    </source>
</evidence>
<keyword evidence="2" id="KW-0805">Transcription regulation</keyword>
<dbReference type="PANTHER" id="PTHR43133">
    <property type="entry name" value="RNA POLYMERASE ECF-TYPE SIGMA FACTO"/>
    <property type="match status" value="1"/>
</dbReference>
<reference evidence="7 8" key="1">
    <citation type="submission" date="2016-10" db="EMBL/GenBank/DDBJ databases">
        <authorList>
            <person name="de Groot N.N."/>
        </authorList>
    </citation>
    <scope>NUCLEOTIDE SEQUENCE [LARGE SCALE GENOMIC DNA]</scope>
    <source>
        <strain evidence="7 8">DSM 19033</strain>
    </source>
</reference>
<dbReference type="NCBIfam" id="TIGR02985">
    <property type="entry name" value="Sig70_bacteroi1"/>
    <property type="match status" value="1"/>
</dbReference>
<dbReference type="GO" id="GO:0006352">
    <property type="term" value="P:DNA-templated transcription initiation"/>
    <property type="evidence" value="ECO:0007669"/>
    <property type="project" value="InterPro"/>
</dbReference>